<proteinExistence type="predicted"/>
<comment type="caution">
    <text evidence="1">The sequence shown here is derived from an EMBL/GenBank/DDBJ whole genome shotgun (WGS) entry which is preliminary data.</text>
</comment>
<sequence>MLFSPEPDIRICYKHPRSFETFEDSFEFFSTSTRNLFSFGHVMKSVFFSVARQIGHSPVVGVRQLERRYSCTSYVHMV</sequence>
<dbReference type="EMBL" id="CAWUPB010000851">
    <property type="protein sequence ID" value="CAK7327222.1"/>
    <property type="molecule type" value="Genomic_DNA"/>
</dbReference>
<dbReference type="Proteomes" id="UP001314170">
    <property type="component" value="Unassembled WGS sequence"/>
</dbReference>
<accession>A0AAV1QZQ5</accession>
<protein>
    <submittedName>
        <fullName evidence="1">Uncharacterized protein</fullName>
    </submittedName>
</protein>
<evidence type="ECO:0000313" key="1">
    <source>
        <dbReference type="EMBL" id="CAK7327222.1"/>
    </source>
</evidence>
<dbReference type="AlphaFoldDB" id="A0AAV1QZQ5"/>
<name>A0AAV1QZQ5_9ROSI</name>
<organism evidence="1 2">
    <name type="scientific">Dovyalis caffra</name>
    <dbReference type="NCBI Taxonomy" id="77055"/>
    <lineage>
        <taxon>Eukaryota</taxon>
        <taxon>Viridiplantae</taxon>
        <taxon>Streptophyta</taxon>
        <taxon>Embryophyta</taxon>
        <taxon>Tracheophyta</taxon>
        <taxon>Spermatophyta</taxon>
        <taxon>Magnoliopsida</taxon>
        <taxon>eudicotyledons</taxon>
        <taxon>Gunneridae</taxon>
        <taxon>Pentapetalae</taxon>
        <taxon>rosids</taxon>
        <taxon>fabids</taxon>
        <taxon>Malpighiales</taxon>
        <taxon>Salicaceae</taxon>
        <taxon>Flacourtieae</taxon>
        <taxon>Dovyalis</taxon>
    </lineage>
</organism>
<gene>
    <name evidence="1" type="ORF">DCAF_LOCUS4929</name>
</gene>
<keyword evidence="2" id="KW-1185">Reference proteome</keyword>
<reference evidence="1 2" key="1">
    <citation type="submission" date="2024-01" db="EMBL/GenBank/DDBJ databases">
        <authorList>
            <person name="Waweru B."/>
        </authorList>
    </citation>
    <scope>NUCLEOTIDE SEQUENCE [LARGE SCALE GENOMIC DNA]</scope>
</reference>
<evidence type="ECO:0000313" key="2">
    <source>
        <dbReference type="Proteomes" id="UP001314170"/>
    </source>
</evidence>